<feature type="compositionally biased region" description="Low complexity" evidence="15">
    <location>
        <begin position="99"/>
        <end position="109"/>
    </location>
</feature>
<dbReference type="Proteomes" id="UP000186955">
    <property type="component" value="Unassembled WGS sequence"/>
</dbReference>
<evidence type="ECO:0000256" key="13">
    <source>
        <dbReference type="ARBA" id="ARBA00056799"/>
    </source>
</evidence>
<dbReference type="FunFam" id="3.40.50.2000:FF:000168">
    <property type="entry name" value="Alpha-1,2-mannosyltransferase (Alg11), putative"/>
    <property type="match status" value="1"/>
</dbReference>
<evidence type="ECO:0000313" key="20">
    <source>
        <dbReference type="Proteomes" id="UP000186955"/>
    </source>
</evidence>
<feature type="region of interest" description="Disordered" evidence="15">
    <location>
        <begin position="331"/>
        <end position="352"/>
    </location>
</feature>
<reference evidence="19 20" key="1">
    <citation type="submission" date="2016-10" db="EMBL/GenBank/DDBJ databases">
        <title>Genome sequence of the ascomycete fungus Penicillium subrubescens.</title>
        <authorList>
            <person name="De Vries R.P."/>
            <person name="Peng M."/>
            <person name="Dilokpimol A."/>
            <person name="Hilden K."/>
            <person name="Makela M.R."/>
            <person name="Grigoriev I."/>
            <person name="Riley R."/>
            <person name="Granchi Z."/>
        </authorList>
    </citation>
    <scope>NUCLEOTIDE SEQUENCE [LARGE SCALE GENOMIC DNA]</scope>
    <source>
        <strain evidence="19 20">CBS 132785</strain>
    </source>
</reference>
<keyword evidence="7 14" id="KW-0808">Transferase</keyword>
<feature type="signal peptide" evidence="16">
    <location>
        <begin position="1"/>
        <end position="18"/>
    </location>
</feature>
<sequence>MAILTTAILALLIAATTAVLLPQLIGHVLGLILRGAGWLIRRRTRSRREYVIARARSDEEELLKTLRAKNSTHSLARSSAEDEDWEKVDNTAGPAGVKASSSDDIGASDGAKRPDDWDGIIGFFHPFCNAGGGGERVLWEAVRATQKRWPKAICAIYTGDHEVNKATMLERVENRFNIQLHAPTVVLLYLTTRKYVVASSYPRMTLLGQSLGSLVVAYDAFTLLVPDVFIDTMGYAFTLALCKWLFPSVPTGAYVHYPTISTDMLASLDDQSGIQGLNAGAGKGLKGTVKRRYWQLFAQLYGWVGRHVDVVMCNSSWTAAHIRKLWGTGKDRASNDADTTTGKGTPSSPAVVFPPTAVSELESSIAVDAESEQSRHATLLYIAQFRPEKNHPLVLRSFARFLQERARNPAYADQPQPRLVLIGSVRHASPDETHIYNLRLLAHELRIRDHTTFLCDASWPAVLSHLGTASVGVNAMWNEHFGICVVEYQAAGLICVTHDSGGPREDIVVDLGDGATGFRAETEEQFAAAFEAALALPESEKVAMRLRARRSAQRFTEEEFSRKWLGQVQKLVEALR</sequence>
<comment type="catalytic activity">
    <reaction evidence="12 14">
        <text>an alpha-D-Man-(1-&gt;3)-[alpha-D-Man-(1-&gt;6)]-beta-D-Man-(1-&gt;4)-beta-D-GlcNAc-(1-&gt;4)-alpha-D-GlcNAc-diphospho-di-trans,poly-cis-dolichol + 2 GDP-alpha-D-mannose = an alpha-D-Man-(1-&gt;2)-alpha-D-Man-(1-&gt;2)-alpha-D-Man-(1-&gt;3)-[alpha-D-Man-(1-&gt;6)]-beta-D-Man-(1-&gt;4)-beta-D-GlcNAc-(1-&gt;4)-alpha-D-GlcNAc-diphospho-di-trans,poly-cis-dolichol + 2 GDP + 2 H(+)</text>
        <dbReference type="Rhea" id="RHEA:29523"/>
        <dbReference type="Rhea" id="RHEA-COMP:19515"/>
        <dbReference type="Rhea" id="RHEA-COMP:19516"/>
        <dbReference type="ChEBI" id="CHEBI:15378"/>
        <dbReference type="ChEBI" id="CHEBI:57527"/>
        <dbReference type="ChEBI" id="CHEBI:58189"/>
        <dbReference type="ChEBI" id="CHEBI:132511"/>
        <dbReference type="ChEBI" id="CHEBI:132515"/>
        <dbReference type="EC" id="2.4.1.131"/>
    </reaction>
    <physiologicalReaction direction="left-to-right" evidence="12 14">
        <dbReference type="Rhea" id="RHEA:29524"/>
    </physiologicalReaction>
</comment>
<evidence type="ECO:0000256" key="6">
    <source>
        <dbReference type="ARBA" id="ARBA00022676"/>
    </source>
</evidence>
<dbReference type="InterPro" id="IPR038013">
    <property type="entry name" value="ALG11"/>
</dbReference>
<evidence type="ECO:0000256" key="8">
    <source>
        <dbReference type="ARBA" id="ARBA00022692"/>
    </source>
</evidence>
<evidence type="ECO:0000256" key="3">
    <source>
        <dbReference type="ARBA" id="ARBA00009481"/>
    </source>
</evidence>
<dbReference type="PANTHER" id="PTHR45919">
    <property type="entry name" value="GDP-MAN:MAN(3)GLCNAC(2)-PP-DOL ALPHA-1,2-MANNOSYLTRANSFERASE"/>
    <property type="match status" value="1"/>
</dbReference>
<evidence type="ECO:0000256" key="2">
    <source>
        <dbReference type="ARBA" id="ARBA00004922"/>
    </source>
</evidence>
<gene>
    <name evidence="19" type="ORF">PENSUB_12199</name>
</gene>
<keyword evidence="20" id="KW-1185">Reference proteome</keyword>
<dbReference type="Pfam" id="PF00534">
    <property type="entry name" value="Glycos_transf_1"/>
    <property type="match status" value="1"/>
</dbReference>
<evidence type="ECO:0000256" key="7">
    <source>
        <dbReference type="ARBA" id="ARBA00022679"/>
    </source>
</evidence>
<protein>
    <recommendedName>
        <fullName evidence="5 14">GDP-Man:Man(3)GlcNAc(2)-PP-Dol alpha-1,2-mannosyltransferase</fullName>
        <ecNumber evidence="4 14">2.4.1.131</ecNumber>
    </recommendedName>
</protein>
<dbReference type="Gene3D" id="3.40.50.2000">
    <property type="entry name" value="Glycogen Phosphorylase B"/>
    <property type="match status" value="1"/>
</dbReference>
<dbReference type="AlphaFoldDB" id="A0A1Q5T151"/>
<dbReference type="GO" id="GO:0005789">
    <property type="term" value="C:endoplasmic reticulum membrane"/>
    <property type="evidence" value="ECO:0007669"/>
    <property type="project" value="UniProtKB-SubCell"/>
</dbReference>
<evidence type="ECO:0000259" key="17">
    <source>
        <dbReference type="Pfam" id="PF00534"/>
    </source>
</evidence>
<comment type="function">
    <text evidence="13 14">GDP-Man:Man(3)GlcNAc(2)-PP-Dol alpha-1,2-mannosyltransferase that operates in the biosynthetic pathway of dolichol-linked oligosaccharides, the glycan precursors employed in protein asparagine (N)-glycosylation. The assembly of dolichol-linked oligosaccharides begins on the cytosolic side of the endoplasmic reticulum membrane and finishes in its lumen. The sequential addition of sugars to dolichol pyrophosphate produces dolichol-linked oligosaccharides containing fourteen sugars, including two GlcNAcs, nine mannoses and three glucoses. Once assembled, the oligosaccharide is transferred from the lipid to nascent proteins by oligosaccharyltransferases. Catalyzes, on the cytoplasmic face of the endoplasmic reticulum, the addition of the fourth and fifth mannose residues to the dolichol-linked oligosaccharide chain, to produce Man(5)GlcNAc(2)-PP-dolichol core oligosaccharide.</text>
</comment>
<evidence type="ECO:0000256" key="15">
    <source>
        <dbReference type="SAM" id="MobiDB-lite"/>
    </source>
</evidence>
<dbReference type="GO" id="GO:0006487">
    <property type="term" value="P:protein N-linked glycosylation"/>
    <property type="evidence" value="ECO:0007669"/>
    <property type="project" value="TreeGrafter"/>
</dbReference>
<keyword evidence="10" id="KW-1133">Transmembrane helix</keyword>
<feature type="compositionally biased region" description="Polar residues" evidence="15">
    <location>
        <begin position="336"/>
        <end position="348"/>
    </location>
</feature>
<evidence type="ECO:0000256" key="16">
    <source>
        <dbReference type="SAM" id="SignalP"/>
    </source>
</evidence>
<dbReference type="OrthoDB" id="2276068at2759"/>
<dbReference type="InterPro" id="IPR001296">
    <property type="entry name" value="Glyco_trans_1"/>
</dbReference>
<name>A0A1Q5T151_9EURO</name>
<dbReference type="PANTHER" id="PTHR45919:SF1">
    <property type="entry name" value="GDP-MAN:MAN(3)GLCNAC(2)-PP-DOL ALPHA-1,2-MANNOSYLTRANSFERASE"/>
    <property type="match status" value="1"/>
</dbReference>
<feature type="domain" description="Glycosyl transferase family 1" evidence="17">
    <location>
        <begin position="374"/>
        <end position="541"/>
    </location>
</feature>
<dbReference type="EC" id="2.4.1.131" evidence="4 14"/>
<evidence type="ECO:0000256" key="14">
    <source>
        <dbReference type="RuleBase" id="RU367051"/>
    </source>
</evidence>
<evidence type="ECO:0000256" key="4">
    <source>
        <dbReference type="ARBA" id="ARBA00012645"/>
    </source>
</evidence>
<dbReference type="EMBL" id="MNBE01000723">
    <property type="protein sequence ID" value="OKO93920.1"/>
    <property type="molecule type" value="Genomic_DNA"/>
</dbReference>
<keyword evidence="8" id="KW-0812">Transmembrane</keyword>
<feature type="chain" id="PRO_5013338889" description="GDP-Man:Man(3)GlcNAc(2)-PP-Dol alpha-1,2-mannosyltransferase" evidence="16">
    <location>
        <begin position="19"/>
        <end position="576"/>
    </location>
</feature>
<dbReference type="UniPathway" id="UPA00378"/>
<keyword evidence="16" id="KW-0732">Signal</keyword>
<comment type="pathway">
    <text evidence="2 14">Protein modification; protein glycosylation.</text>
</comment>
<dbReference type="InterPro" id="IPR031814">
    <property type="entry name" value="ALG11_N"/>
</dbReference>
<evidence type="ECO:0000259" key="18">
    <source>
        <dbReference type="Pfam" id="PF15924"/>
    </source>
</evidence>
<dbReference type="GO" id="GO:0004377">
    <property type="term" value="F:GDP-Man:Man(3)GlcNAc(2)-PP-Dol alpha-1,2-mannosyltransferase activity"/>
    <property type="evidence" value="ECO:0007669"/>
    <property type="project" value="UniProtKB-UniRule"/>
</dbReference>
<keyword evidence="11" id="KW-0472">Membrane</keyword>
<dbReference type="CDD" id="cd03806">
    <property type="entry name" value="GT4_ALG11-like"/>
    <property type="match status" value="1"/>
</dbReference>
<feature type="domain" description="ALG11 mannosyltransferase N-terminal" evidence="18">
    <location>
        <begin position="120"/>
        <end position="326"/>
    </location>
</feature>
<comment type="caution">
    <text evidence="19">The sequence shown here is derived from an EMBL/GenBank/DDBJ whole genome shotgun (WGS) entry which is preliminary data.</text>
</comment>
<evidence type="ECO:0000256" key="1">
    <source>
        <dbReference type="ARBA" id="ARBA00004389"/>
    </source>
</evidence>
<keyword evidence="6 14" id="KW-0328">Glycosyltransferase</keyword>
<accession>A0A1Q5T151</accession>
<evidence type="ECO:0000256" key="10">
    <source>
        <dbReference type="ARBA" id="ARBA00022989"/>
    </source>
</evidence>
<evidence type="ECO:0000313" key="19">
    <source>
        <dbReference type="EMBL" id="OKO93920.1"/>
    </source>
</evidence>
<comment type="subcellular location">
    <subcellularLocation>
        <location evidence="1">Endoplasmic reticulum membrane</location>
        <topology evidence="1">Single-pass membrane protein</topology>
    </subcellularLocation>
</comment>
<evidence type="ECO:0000256" key="5">
    <source>
        <dbReference type="ARBA" id="ARBA00022018"/>
    </source>
</evidence>
<evidence type="ECO:0000256" key="9">
    <source>
        <dbReference type="ARBA" id="ARBA00022824"/>
    </source>
</evidence>
<feature type="region of interest" description="Disordered" evidence="15">
    <location>
        <begin position="73"/>
        <end position="111"/>
    </location>
</feature>
<dbReference type="STRING" id="1316194.A0A1Q5T151"/>
<evidence type="ECO:0000256" key="11">
    <source>
        <dbReference type="ARBA" id="ARBA00023136"/>
    </source>
</evidence>
<proteinExistence type="inferred from homology"/>
<dbReference type="SUPFAM" id="SSF53756">
    <property type="entry name" value="UDP-Glycosyltransferase/glycogen phosphorylase"/>
    <property type="match status" value="1"/>
</dbReference>
<evidence type="ECO:0000256" key="12">
    <source>
        <dbReference type="ARBA" id="ARBA00045065"/>
    </source>
</evidence>
<organism evidence="19 20">
    <name type="scientific">Penicillium subrubescens</name>
    <dbReference type="NCBI Taxonomy" id="1316194"/>
    <lineage>
        <taxon>Eukaryota</taxon>
        <taxon>Fungi</taxon>
        <taxon>Dikarya</taxon>
        <taxon>Ascomycota</taxon>
        <taxon>Pezizomycotina</taxon>
        <taxon>Eurotiomycetes</taxon>
        <taxon>Eurotiomycetidae</taxon>
        <taxon>Eurotiales</taxon>
        <taxon>Aspergillaceae</taxon>
        <taxon>Penicillium</taxon>
    </lineage>
</organism>
<keyword evidence="9 14" id="KW-0256">Endoplasmic reticulum</keyword>
<comment type="similarity">
    <text evidence="3 14">Belongs to the glycosyltransferase group 1 family. Glycosyltransferase 4 subfamily.</text>
</comment>
<dbReference type="Pfam" id="PF15924">
    <property type="entry name" value="ALG11_N"/>
    <property type="match status" value="1"/>
</dbReference>